<gene>
    <name evidence="4" type="ORF">CO657_31335</name>
</gene>
<keyword evidence="5" id="KW-1185">Reference proteome</keyword>
<geneLocation type="plasmid" evidence="5">
    <name>prapfh23c</name>
</geneLocation>
<dbReference type="InterPro" id="IPR021068">
    <property type="entry name" value="HTH_DNA-bd"/>
</dbReference>
<dbReference type="AlphaFoldDB" id="A0AAE5WTS2"/>
<feature type="region of interest" description="Disordered" evidence="1">
    <location>
        <begin position="134"/>
        <end position="170"/>
    </location>
</feature>
<feature type="domain" description="DUF1612" evidence="2">
    <location>
        <begin position="206"/>
        <end position="332"/>
    </location>
</feature>
<dbReference type="InterPro" id="IPR048017">
    <property type="entry name" value="Y4cF-like"/>
</dbReference>
<dbReference type="KEGG" id="rad:CO657_31335"/>
<evidence type="ECO:0000259" key="3">
    <source>
        <dbReference type="Pfam" id="PF11972"/>
    </source>
</evidence>
<keyword evidence="4" id="KW-0614">Plasmid</keyword>
<proteinExistence type="predicted"/>
<feature type="domain" description="HTH DNA binding" evidence="3">
    <location>
        <begin position="341"/>
        <end position="393"/>
    </location>
</feature>
<dbReference type="NCBIfam" id="NF040876">
    <property type="entry name" value="RHE_PE00001_fam"/>
    <property type="match status" value="1"/>
</dbReference>
<reference evidence="4 5" key="1">
    <citation type="submission" date="2019-01" db="EMBL/GenBank/DDBJ databases">
        <title>Genomic insights into the origins and evolution of symbiotic genes in the Phaseolus vulgaris microsymbionts.</title>
        <authorList>
            <person name="Tong W."/>
        </authorList>
    </citation>
    <scope>NUCLEOTIDE SEQUENCE [LARGE SCALE GENOMIC DNA]</scope>
    <source>
        <strain evidence="4 5">FH23</strain>
        <plasmid evidence="5">prapfh23c</plasmid>
    </source>
</reference>
<dbReference type="InterPro" id="IPR011670">
    <property type="entry name" value="DUF1612"/>
</dbReference>
<evidence type="ECO:0000313" key="4">
    <source>
        <dbReference type="EMBL" id="QAS82297.1"/>
    </source>
</evidence>
<dbReference type="Proteomes" id="UP000220927">
    <property type="component" value="Plasmid pRapFH23c"/>
</dbReference>
<accession>A0AAE5WTS2</accession>
<dbReference type="RefSeq" id="WP_128715640.1">
    <property type="nucleotide sequence ID" value="NZ_CP035001.1"/>
</dbReference>
<evidence type="ECO:0000256" key="1">
    <source>
        <dbReference type="SAM" id="MobiDB-lite"/>
    </source>
</evidence>
<organism evidence="4 5">
    <name type="scientific">Rhizobium acidisoli</name>
    <dbReference type="NCBI Taxonomy" id="1538158"/>
    <lineage>
        <taxon>Bacteria</taxon>
        <taxon>Pseudomonadati</taxon>
        <taxon>Pseudomonadota</taxon>
        <taxon>Alphaproteobacteria</taxon>
        <taxon>Hyphomicrobiales</taxon>
        <taxon>Rhizobiaceae</taxon>
        <taxon>Rhizobium/Agrobacterium group</taxon>
        <taxon>Rhizobium</taxon>
    </lineage>
</organism>
<sequence length="394" mass="43304">MGRRRFVIKEVNHDSQKTGIPSATRSAPVTVAVLQPAFDAGVALTRLDERIARSPVGAGWIERAHFADACASLWFDSELVHLEDLVLHDATKDIRAPTHELTIAHDVLRTRRRIAAQPPDWALSAEGIRTLLQTQARPGPTDDPDSIANGSGTRSGKMLERRGGGEDADIGNLPGVDYPVIDALLARSDAAIERAKKPDRAPADPMIYDLYRDEDARLDEWRGVLHQAQRLPAVLQAIVALDAWTELAVLQHAPWLGRLLAASILRETGITSGAHLAAINLGLKSIAVDRRRLRDRETRLLVIAHGFLVAAEISMKEHARLALARTVFERRLEGRRTTSKLPELVELVMAKPLVSAGIVAKTLNVTPQAARRIVLELGLREMTGRGRFRTWGIA</sequence>
<dbReference type="Pfam" id="PF07756">
    <property type="entry name" value="DUF1612"/>
    <property type="match status" value="1"/>
</dbReference>
<evidence type="ECO:0000259" key="2">
    <source>
        <dbReference type="Pfam" id="PF07756"/>
    </source>
</evidence>
<dbReference type="Pfam" id="PF11972">
    <property type="entry name" value="HTH_13"/>
    <property type="match status" value="1"/>
</dbReference>
<protein>
    <submittedName>
        <fullName evidence="4">DUF1612 domain-containing protein</fullName>
    </submittedName>
</protein>
<name>A0AAE5WTS2_9HYPH</name>
<dbReference type="EMBL" id="CP035001">
    <property type="protein sequence ID" value="QAS82297.1"/>
    <property type="molecule type" value="Genomic_DNA"/>
</dbReference>
<evidence type="ECO:0000313" key="5">
    <source>
        <dbReference type="Proteomes" id="UP000220927"/>
    </source>
</evidence>